<protein>
    <recommendedName>
        <fullName evidence="3">Carboxylesterase type B domain-containing protein</fullName>
    </recommendedName>
</protein>
<dbReference type="Pfam" id="PF00135">
    <property type="entry name" value="COesterase"/>
    <property type="match status" value="2"/>
</dbReference>
<dbReference type="InterPro" id="IPR019819">
    <property type="entry name" value="Carboxylesterase_B_CS"/>
</dbReference>
<dbReference type="InterPro" id="IPR029058">
    <property type="entry name" value="AB_hydrolase_fold"/>
</dbReference>
<dbReference type="PROSITE" id="PS00941">
    <property type="entry name" value="CARBOXYLESTERASE_B_2"/>
    <property type="match status" value="1"/>
</dbReference>
<organism evidence="4 5">
    <name type="scientific">Diploscapter pachys</name>
    <dbReference type="NCBI Taxonomy" id="2018661"/>
    <lineage>
        <taxon>Eukaryota</taxon>
        <taxon>Metazoa</taxon>
        <taxon>Ecdysozoa</taxon>
        <taxon>Nematoda</taxon>
        <taxon>Chromadorea</taxon>
        <taxon>Rhabditida</taxon>
        <taxon>Rhabditina</taxon>
        <taxon>Rhabditomorpha</taxon>
        <taxon>Rhabditoidea</taxon>
        <taxon>Rhabditidae</taxon>
        <taxon>Diploscapter</taxon>
    </lineage>
</organism>
<name>A0A2A2LQ24_9BILA</name>
<feature type="region of interest" description="Disordered" evidence="1">
    <location>
        <begin position="286"/>
        <end position="339"/>
    </location>
</feature>
<feature type="domain" description="Carboxylesterase type B" evidence="3">
    <location>
        <begin position="46"/>
        <end position="265"/>
    </location>
</feature>
<evidence type="ECO:0000313" key="5">
    <source>
        <dbReference type="Proteomes" id="UP000218231"/>
    </source>
</evidence>
<dbReference type="SUPFAM" id="SSF53474">
    <property type="entry name" value="alpha/beta-Hydrolases"/>
    <property type="match status" value="1"/>
</dbReference>
<dbReference type="PANTHER" id="PTHR11559">
    <property type="entry name" value="CARBOXYLESTERASE"/>
    <property type="match status" value="1"/>
</dbReference>
<comment type="caution">
    <text evidence="4">The sequence shown here is derived from an EMBL/GenBank/DDBJ whole genome shotgun (WGS) entry which is preliminary data.</text>
</comment>
<feature type="compositionally biased region" description="Low complexity" evidence="1">
    <location>
        <begin position="300"/>
        <end position="318"/>
    </location>
</feature>
<dbReference type="Proteomes" id="UP000218231">
    <property type="component" value="Unassembled WGS sequence"/>
</dbReference>
<gene>
    <name evidence="4" type="ORF">WR25_20314</name>
</gene>
<sequence length="779" mass="87204">MHDIFLACSLVITQLLRLCSSQRIALDQNNNYVPNYGNNDPQNYVTVPTGYGVVQGQRYDLGSDKNKLYTGSADVFLGIPYAQSPTGENRFRAPRQANSYNTIYDATYYRPKCPQANEANTNEDCLYLNVFTQQSGNSSLAMAVLIMIDGGNGLNTGGQDSSTTKGIVSNLVKRGIVVVTLQYRIGALGFFTTYTDVVQPNLGMLDQVQALRWVNTEIRNFGGDPNRVTLCGQGDGACAVSAQTLSPMSQNLFQQAIIQSGSINSCYNPVPMVPLQNNNAQVLQRDPGLPYVPLNQGGSYQPQNQPNYQQQQGQMPNYQAPPSTGYYQDVPQGQPQQNSYQPQEYADVNQAMAQALCNVSTAQWQSGNTGNIRNCLQQYTVDVFARQFGMRNVTWMIVRDNSFFPDTPENLAKKRPKIPVIIGTVQDEDADYAFKLINTGSANQNPNDMLNGWIVDYAKKNKLNSTVQNQIGNIVSQNYNIPYSGCTNCGQQQYNPQIQPQYNPQYQPTLPQYQYGNANYGPTNQPNYQQPQINYQPQYDPTQVQQPSPNSPYFGMNPSNTNYSGVSNLQTLKEITQVATDSTVSLTTTEVDSFIQNGNQHVRVYAFTHVSQLGRQYVPNTGTWQPVFKGQDMYFVTMSETVWSNGNYSPDDQRMADQMGQQWANFVQSGQVTNWQPVNSKNYNYCNLNQQPQMQNNYAPQARQVFQRDVNPVVQQAQDYEQQQYLETGNYFPQYDPSQNNGGVTKVKYTQNGDTSGFQMTLSYTNTSALSNLNNNGKR</sequence>
<dbReference type="EMBL" id="LIAE01006535">
    <property type="protein sequence ID" value="PAV88067.1"/>
    <property type="molecule type" value="Genomic_DNA"/>
</dbReference>
<keyword evidence="2" id="KW-0732">Signal</keyword>
<dbReference type="AlphaFoldDB" id="A0A2A2LQ24"/>
<feature type="region of interest" description="Disordered" evidence="1">
    <location>
        <begin position="498"/>
        <end position="533"/>
    </location>
</feature>
<evidence type="ECO:0000259" key="3">
    <source>
        <dbReference type="Pfam" id="PF00135"/>
    </source>
</evidence>
<proteinExistence type="predicted"/>
<keyword evidence="5" id="KW-1185">Reference proteome</keyword>
<evidence type="ECO:0000256" key="1">
    <source>
        <dbReference type="SAM" id="MobiDB-lite"/>
    </source>
</evidence>
<dbReference type="InterPro" id="IPR002018">
    <property type="entry name" value="CarbesteraseB"/>
</dbReference>
<dbReference type="STRING" id="2018661.A0A2A2LQ24"/>
<dbReference type="OrthoDB" id="5842897at2759"/>
<feature type="signal peptide" evidence="2">
    <location>
        <begin position="1"/>
        <end position="21"/>
    </location>
</feature>
<feature type="domain" description="Carboxylesterase type B" evidence="3">
    <location>
        <begin position="569"/>
        <end position="702"/>
    </location>
</feature>
<evidence type="ECO:0000313" key="4">
    <source>
        <dbReference type="EMBL" id="PAV88067.1"/>
    </source>
</evidence>
<dbReference type="InterPro" id="IPR050309">
    <property type="entry name" value="Type-B_Carboxylest/Lipase"/>
</dbReference>
<evidence type="ECO:0000256" key="2">
    <source>
        <dbReference type="SAM" id="SignalP"/>
    </source>
</evidence>
<feature type="chain" id="PRO_5012923324" description="Carboxylesterase type B domain-containing protein" evidence="2">
    <location>
        <begin position="22"/>
        <end position="779"/>
    </location>
</feature>
<dbReference type="Gene3D" id="3.40.50.1820">
    <property type="entry name" value="alpha/beta hydrolase"/>
    <property type="match status" value="3"/>
</dbReference>
<reference evidence="4 5" key="1">
    <citation type="journal article" date="2017" name="Curr. Biol.">
        <title>Genome architecture and evolution of a unichromosomal asexual nematode.</title>
        <authorList>
            <person name="Fradin H."/>
            <person name="Zegar C."/>
            <person name="Gutwein M."/>
            <person name="Lucas J."/>
            <person name="Kovtun M."/>
            <person name="Corcoran D."/>
            <person name="Baugh L.R."/>
            <person name="Kiontke K."/>
            <person name="Gunsalus K."/>
            <person name="Fitch D.H."/>
            <person name="Piano F."/>
        </authorList>
    </citation>
    <scope>NUCLEOTIDE SEQUENCE [LARGE SCALE GENOMIC DNA]</scope>
    <source>
        <strain evidence="4">PF1309</strain>
    </source>
</reference>
<accession>A0A2A2LQ24</accession>